<dbReference type="AlphaFoldDB" id="A0A2A3YL70"/>
<evidence type="ECO:0000313" key="2">
    <source>
        <dbReference type="EMBL" id="PCC40047.1"/>
    </source>
</evidence>
<organism evidence="2 3">
    <name type="scientific">Brachybacterium alimentarium</name>
    <dbReference type="NCBI Taxonomy" id="47845"/>
    <lineage>
        <taxon>Bacteria</taxon>
        <taxon>Bacillati</taxon>
        <taxon>Actinomycetota</taxon>
        <taxon>Actinomycetes</taxon>
        <taxon>Micrococcales</taxon>
        <taxon>Dermabacteraceae</taxon>
        <taxon>Brachybacterium</taxon>
    </lineage>
</organism>
<accession>A0A2A3YL70</accession>
<name>A0A2A3YL70_9MICO</name>
<keyword evidence="1" id="KW-0472">Membrane</keyword>
<reference evidence="2 3" key="1">
    <citation type="journal article" date="2017" name="Elife">
        <title>Extensive horizontal gene transfer in cheese-associated bacteria.</title>
        <authorList>
            <person name="Bonham K.S."/>
            <person name="Wolfe B.E."/>
            <person name="Dutton R.J."/>
        </authorList>
    </citation>
    <scope>NUCLEOTIDE SEQUENCE [LARGE SCALE GENOMIC DNA]</scope>
    <source>
        <strain evidence="2 3">341_9</strain>
    </source>
</reference>
<protein>
    <submittedName>
        <fullName evidence="2">Uncharacterized protein</fullName>
    </submittedName>
</protein>
<sequence length="154" mass="16045">MIIWRGWGFLAIVYIALGAALLGGLIGASLLQSSTAAGPLAGVGILIGGALTAVHGWYLNVLRPRRRADEWEQAERPRLEAAADQGTLVVANVQPRSPEEAADMIEAVLTDGRRAIGRHGPHSVFWIPMEIIGILAIVGGLVLAGATLAGALLA</sequence>
<proteinExistence type="predicted"/>
<dbReference type="EMBL" id="NRGR01000008">
    <property type="protein sequence ID" value="PCC40047.1"/>
    <property type="molecule type" value="Genomic_DNA"/>
</dbReference>
<dbReference type="OrthoDB" id="4966104at2"/>
<feature type="transmembrane region" description="Helical" evidence="1">
    <location>
        <begin position="131"/>
        <end position="153"/>
    </location>
</feature>
<evidence type="ECO:0000256" key="1">
    <source>
        <dbReference type="SAM" id="Phobius"/>
    </source>
</evidence>
<feature type="transmembrane region" description="Helical" evidence="1">
    <location>
        <begin position="37"/>
        <end position="59"/>
    </location>
</feature>
<dbReference type="RefSeq" id="WP_096196693.1">
    <property type="nucleotide sequence ID" value="NZ_JBQCXU010000018.1"/>
</dbReference>
<evidence type="ECO:0000313" key="3">
    <source>
        <dbReference type="Proteomes" id="UP000218598"/>
    </source>
</evidence>
<dbReference type="Proteomes" id="UP000218598">
    <property type="component" value="Unassembled WGS sequence"/>
</dbReference>
<keyword evidence="3" id="KW-1185">Reference proteome</keyword>
<keyword evidence="1" id="KW-1133">Transmembrane helix</keyword>
<gene>
    <name evidence="2" type="ORF">CIK66_05215</name>
</gene>
<feature type="transmembrane region" description="Helical" evidence="1">
    <location>
        <begin position="7"/>
        <end position="31"/>
    </location>
</feature>
<comment type="caution">
    <text evidence="2">The sequence shown here is derived from an EMBL/GenBank/DDBJ whole genome shotgun (WGS) entry which is preliminary data.</text>
</comment>
<keyword evidence="1" id="KW-0812">Transmembrane</keyword>